<dbReference type="PANTHER" id="PTHR12526">
    <property type="entry name" value="GLYCOSYLTRANSFERASE"/>
    <property type="match status" value="1"/>
</dbReference>
<accession>A0A3S3SVN8</accession>
<dbReference type="GO" id="GO:0016740">
    <property type="term" value="F:transferase activity"/>
    <property type="evidence" value="ECO:0007669"/>
    <property type="project" value="UniProtKB-KW"/>
</dbReference>
<gene>
    <name evidence="1" type="ORF">EOD40_10530</name>
</gene>
<protein>
    <submittedName>
        <fullName evidence="1">Glycosyltransferase</fullName>
    </submittedName>
</protein>
<dbReference type="Gene3D" id="3.40.50.2000">
    <property type="entry name" value="Glycogen Phosphorylase B"/>
    <property type="match status" value="2"/>
</dbReference>
<dbReference type="PANTHER" id="PTHR12526:SF637">
    <property type="entry name" value="GLYCOSYLTRANSFERASE EPSF-RELATED"/>
    <property type="match status" value="1"/>
</dbReference>
<dbReference type="SUPFAM" id="SSF53756">
    <property type="entry name" value="UDP-Glycosyltransferase/glycogen phosphorylase"/>
    <property type="match status" value="1"/>
</dbReference>
<sequence length="410" mass="46460">MKVLHITKSAKGGAGIAAKRLHDALCENGVQSGFLSSNLTIGFNNQIINDSFFTYRKPSLLKKVYLKVMGLFFSSQCQKVIFRLQKIEEMLECEIVSLPFGNYKLHEHPLVKEADIINLHWVGDFIDFPSFFKNFTKPIVWTLHDMNPFQGIFHYMNDQDRNNQIAGQFDKEMKQIKKSAIQSVKNGTIVSPSQWLLNEARKSEFFFNWGGRCIPNSINLEIFNQKDKLALRKEKNIGGNEFVILFAADSIKSYRKGFDLLRNALLKLKDIEITVLTIGKGDIPVIDTVKLISLGEISSSSEMAECYSMADVFVLPSREDNLPNVMLEAFACGTPIIGFNTGGIAEHTIENLTGILADEMIAQSLANAIAKFYDTRNDYSRSVIRKYAEEKFSYENQARSYMRIYKSISG</sequence>
<keyword evidence="2" id="KW-1185">Reference proteome</keyword>
<proteinExistence type="predicted"/>
<evidence type="ECO:0000313" key="2">
    <source>
        <dbReference type="Proteomes" id="UP000285211"/>
    </source>
</evidence>
<dbReference type="EMBL" id="SACJ01000005">
    <property type="protein sequence ID" value="RVT75882.1"/>
    <property type="molecule type" value="Genomic_DNA"/>
</dbReference>
<name>A0A3S3SVN8_9FLAO</name>
<dbReference type="Proteomes" id="UP000285211">
    <property type="component" value="Unassembled WGS sequence"/>
</dbReference>
<dbReference type="AlphaFoldDB" id="A0A3S3SVN8"/>
<reference evidence="1 2" key="1">
    <citation type="submission" date="2019-01" db="EMBL/GenBank/DDBJ databases">
        <authorList>
            <person name="Chen W.-M."/>
        </authorList>
    </citation>
    <scope>NUCLEOTIDE SEQUENCE [LARGE SCALE GENOMIC DNA]</scope>
    <source>
        <strain evidence="1 2">BBQ-12</strain>
    </source>
</reference>
<comment type="caution">
    <text evidence="1">The sequence shown here is derived from an EMBL/GenBank/DDBJ whole genome shotgun (WGS) entry which is preliminary data.</text>
</comment>
<evidence type="ECO:0000313" key="1">
    <source>
        <dbReference type="EMBL" id="RVT75882.1"/>
    </source>
</evidence>
<dbReference type="RefSeq" id="WP_128195305.1">
    <property type="nucleotide sequence ID" value="NZ_SACJ01000005.1"/>
</dbReference>
<dbReference type="Pfam" id="PF13692">
    <property type="entry name" value="Glyco_trans_1_4"/>
    <property type="match status" value="1"/>
</dbReference>
<keyword evidence="1" id="KW-0808">Transferase</keyword>
<dbReference type="OrthoDB" id="9768685at2"/>
<organism evidence="1 2">
    <name type="scientific">Flavobacterium sufflavum</name>
    <dbReference type="NCBI Taxonomy" id="1921138"/>
    <lineage>
        <taxon>Bacteria</taxon>
        <taxon>Pseudomonadati</taxon>
        <taxon>Bacteroidota</taxon>
        <taxon>Flavobacteriia</taxon>
        <taxon>Flavobacteriales</taxon>
        <taxon>Flavobacteriaceae</taxon>
        <taxon>Flavobacterium</taxon>
    </lineage>
</organism>